<dbReference type="InterPro" id="IPR013783">
    <property type="entry name" value="Ig-like_fold"/>
</dbReference>
<proteinExistence type="predicted"/>
<dbReference type="OrthoDB" id="8950763at2759"/>
<keyword evidence="2" id="KW-1185">Reference proteome</keyword>
<name>A0A6S7KC09_PARCT</name>
<comment type="caution">
    <text evidence="1">The sequence shown here is derived from an EMBL/GenBank/DDBJ whole genome shotgun (WGS) entry which is preliminary data.</text>
</comment>
<accession>A0A6S7KC09</accession>
<evidence type="ECO:0000313" key="1">
    <source>
        <dbReference type="EMBL" id="CAB4043276.1"/>
    </source>
</evidence>
<dbReference type="Proteomes" id="UP001152795">
    <property type="component" value="Unassembled WGS sequence"/>
</dbReference>
<dbReference type="EMBL" id="CACRXK020031943">
    <property type="protein sequence ID" value="CAB4043276.1"/>
    <property type="molecule type" value="Genomic_DNA"/>
</dbReference>
<protein>
    <submittedName>
        <fullName evidence="1">---NA</fullName>
    </submittedName>
</protein>
<feature type="non-terminal residue" evidence="1">
    <location>
        <position position="1"/>
    </location>
</feature>
<feature type="non-terminal residue" evidence="1">
    <location>
        <position position="63"/>
    </location>
</feature>
<sequence length="63" mass="7254">LHRRDGVIISYQLCYSTQRLRSNCSSKGNVLYIEAENKFVRLDELLPATVYYFKVRAKTATGP</sequence>
<dbReference type="InterPro" id="IPR036116">
    <property type="entry name" value="FN3_sf"/>
</dbReference>
<dbReference type="Gene3D" id="2.60.40.10">
    <property type="entry name" value="Immunoglobulins"/>
    <property type="match status" value="1"/>
</dbReference>
<reference evidence="1" key="1">
    <citation type="submission" date="2020-04" db="EMBL/GenBank/DDBJ databases">
        <authorList>
            <person name="Alioto T."/>
            <person name="Alioto T."/>
            <person name="Gomez Garrido J."/>
        </authorList>
    </citation>
    <scope>NUCLEOTIDE SEQUENCE</scope>
    <source>
        <strain evidence="1">A484AB</strain>
    </source>
</reference>
<evidence type="ECO:0000313" key="2">
    <source>
        <dbReference type="Proteomes" id="UP001152795"/>
    </source>
</evidence>
<dbReference type="InterPro" id="IPR003961">
    <property type="entry name" value="FN3_dom"/>
</dbReference>
<dbReference type="SUPFAM" id="SSF49265">
    <property type="entry name" value="Fibronectin type III"/>
    <property type="match status" value="1"/>
</dbReference>
<dbReference type="CDD" id="cd00063">
    <property type="entry name" value="FN3"/>
    <property type="match status" value="1"/>
</dbReference>
<dbReference type="AlphaFoldDB" id="A0A6S7KC09"/>
<organism evidence="1 2">
    <name type="scientific">Paramuricea clavata</name>
    <name type="common">Red gorgonian</name>
    <name type="synonym">Violescent sea-whip</name>
    <dbReference type="NCBI Taxonomy" id="317549"/>
    <lineage>
        <taxon>Eukaryota</taxon>
        <taxon>Metazoa</taxon>
        <taxon>Cnidaria</taxon>
        <taxon>Anthozoa</taxon>
        <taxon>Octocorallia</taxon>
        <taxon>Malacalcyonacea</taxon>
        <taxon>Plexauridae</taxon>
        <taxon>Paramuricea</taxon>
    </lineage>
</organism>
<gene>
    <name evidence="1" type="ORF">PACLA_8A040689</name>
</gene>